<comment type="subcellular location">
    <subcellularLocation>
        <location evidence="1">Secreted</location>
    </subcellularLocation>
</comment>
<keyword evidence="14" id="KW-1185">Reference proteome</keyword>
<feature type="chain" id="PRO_5040358676" description="Olfactomedin-like domain-containing protein" evidence="11">
    <location>
        <begin position="17"/>
        <end position="387"/>
    </location>
</feature>
<keyword evidence="4" id="KW-0964">Secreted</keyword>
<evidence type="ECO:0000256" key="1">
    <source>
        <dbReference type="ARBA" id="ARBA00004613"/>
    </source>
</evidence>
<dbReference type="AlphaFoldDB" id="A0A9Q1DCF5"/>
<feature type="signal peptide" evidence="11">
    <location>
        <begin position="1"/>
        <end position="16"/>
    </location>
</feature>
<protein>
    <recommendedName>
        <fullName evidence="12">Olfactomedin-like domain-containing protein</fullName>
    </recommendedName>
</protein>
<feature type="domain" description="Olfactomedin-like" evidence="12">
    <location>
        <begin position="128"/>
        <end position="383"/>
    </location>
</feature>
<evidence type="ECO:0000256" key="3">
    <source>
        <dbReference type="ARBA" id="ARBA00022473"/>
    </source>
</evidence>
<evidence type="ECO:0000259" key="12">
    <source>
        <dbReference type="PROSITE" id="PS51132"/>
    </source>
</evidence>
<dbReference type="PROSITE" id="PS51132">
    <property type="entry name" value="OLF"/>
    <property type="match status" value="1"/>
</dbReference>
<dbReference type="Pfam" id="PF02191">
    <property type="entry name" value="OLF"/>
    <property type="match status" value="1"/>
</dbReference>
<keyword evidence="6 10" id="KW-0175">Coiled coil</keyword>
<comment type="similarity">
    <text evidence="2">Belongs to the OLFML3 family.</text>
</comment>
<accession>A0A9Q1DCF5</accession>
<comment type="caution">
    <text evidence="13">The sequence shown here is derived from an EMBL/GenBank/DDBJ whole genome shotgun (WGS) entry which is preliminary data.</text>
</comment>
<evidence type="ECO:0000256" key="9">
    <source>
        <dbReference type="PROSITE-ProRule" id="PRU00446"/>
    </source>
</evidence>
<evidence type="ECO:0000256" key="8">
    <source>
        <dbReference type="ARBA" id="ARBA00023180"/>
    </source>
</evidence>
<dbReference type="InterPro" id="IPR011047">
    <property type="entry name" value="Quinoprotein_ADH-like_sf"/>
</dbReference>
<proteinExistence type="inferred from homology"/>
<dbReference type="PANTHER" id="PTHR23192:SF8">
    <property type="entry name" value="OLFACTOMEDIN-LIKE PROTEIN 3"/>
    <property type="match status" value="1"/>
</dbReference>
<dbReference type="InterPro" id="IPR050605">
    <property type="entry name" value="Olfactomedin-like_domain"/>
</dbReference>
<evidence type="ECO:0000256" key="11">
    <source>
        <dbReference type="SAM" id="SignalP"/>
    </source>
</evidence>
<evidence type="ECO:0000256" key="5">
    <source>
        <dbReference type="ARBA" id="ARBA00022729"/>
    </source>
</evidence>
<dbReference type="OrthoDB" id="8626508at2759"/>
<sequence length="387" mass="43633">MGTLLLITATLCLAGAQHQGLIDYLEQRLVAIEGRISLWHEQSNRYATELREFKQQMNGLTENLEKGHEALRSDAETVGTRVERLERELDYMETQNPAPPCVDMDKNLMEQEIMTAKEKPKAEYKLSDCRDMISRIKAMKIVKKAGGLKGVWFKDTSVSGKVYVFNGTSKDVLYEFGSARDLAASVGLSRGRPIHLPFPWSGMGHTIYNGYAYYVTEGAVFQLIKYDLQNGSVVDSAVFSADDQVPVYGLSPETYIDLSADGGVLWALFATRDTERTISLAKMDPDTLEVEQMWDTPCPRENAEAGFVICGTVYVVYNTKLASRSRVQCVFDVDGLVTSDEAPLIYFPKRYSTHSSLKYSPLEKMIYAWDDGYQILYKMVMKKKLEV</sequence>
<keyword evidence="3" id="KW-0217">Developmental protein</keyword>
<evidence type="ECO:0000256" key="7">
    <source>
        <dbReference type="ARBA" id="ARBA00023157"/>
    </source>
</evidence>
<gene>
    <name evidence="13" type="ORF">COCON_G00146980</name>
</gene>
<dbReference type="PANTHER" id="PTHR23192">
    <property type="entry name" value="OLFACTOMEDIN-RELATED"/>
    <property type="match status" value="1"/>
</dbReference>
<dbReference type="GO" id="GO:0005615">
    <property type="term" value="C:extracellular space"/>
    <property type="evidence" value="ECO:0007669"/>
    <property type="project" value="TreeGrafter"/>
</dbReference>
<evidence type="ECO:0000256" key="10">
    <source>
        <dbReference type="SAM" id="Coils"/>
    </source>
</evidence>
<name>A0A9Q1DCF5_CONCO</name>
<evidence type="ECO:0000256" key="6">
    <source>
        <dbReference type="ARBA" id="ARBA00023054"/>
    </source>
</evidence>
<dbReference type="EMBL" id="JAFJMO010000010">
    <property type="protein sequence ID" value="KAJ8265599.1"/>
    <property type="molecule type" value="Genomic_DNA"/>
</dbReference>
<feature type="coiled-coil region" evidence="10">
    <location>
        <begin position="43"/>
        <end position="95"/>
    </location>
</feature>
<dbReference type="GO" id="GO:0007165">
    <property type="term" value="P:signal transduction"/>
    <property type="evidence" value="ECO:0007669"/>
    <property type="project" value="TreeGrafter"/>
</dbReference>
<keyword evidence="5 11" id="KW-0732">Signal</keyword>
<dbReference type="SMART" id="SM00284">
    <property type="entry name" value="OLF"/>
    <property type="match status" value="1"/>
</dbReference>
<organism evidence="13 14">
    <name type="scientific">Conger conger</name>
    <name type="common">Conger eel</name>
    <name type="synonym">Muraena conger</name>
    <dbReference type="NCBI Taxonomy" id="82655"/>
    <lineage>
        <taxon>Eukaryota</taxon>
        <taxon>Metazoa</taxon>
        <taxon>Chordata</taxon>
        <taxon>Craniata</taxon>
        <taxon>Vertebrata</taxon>
        <taxon>Euteleostomi</taxon>
        <taxon>Actinopterygii</taxon>
        <taxon>Neopterygii</taxon>
        <taxon>Teleostei</taxon>
        <taxon>Anguilliformes</taxon>
        <taxon>Congridae</taxon>
        <taxon>Conger</taxon>
    </lineage>
</organism>
<comment type="caution">
    <text evidence="9">Lacks conserved residue(s) required for the propagation of feature annotation.</text>
</comment>
<evidence type="ECO:0000256" key="2">
    <source>
        <dbReference type="ARBA" id="ARBA00009593"/>
    </source>
</evidence>
<reference evidence="13" key="1">
    <citation type="journal article" date="2023" name="Science">
        <title>Genome structures resolve the early diversification of teleost fishes.</title>
        <authorList>
            <person name="Parey E."/>
            <person name="Louis A."/>
            <person name="Montfort J."/>
            <person name="Bouchez O."/>
            <person name="Roques C."/>
            <person name="Iampietro C."/>
            <person name="Lluch J."/>
            <person name="Castinel A."/>
            <person name="Donnadieu C."/>
            <person name="Desvignes T."/>
            <person name="Floi Bucao C."/>
            <person name="Jouanno E."/>
            <person name="Wen M."/>
            <person name="Mejri S."/>
            <person name="Dirks R."/>
            <person name="Jansen H."/>
            <person name="Henkel C."/>
            <person name="Chen W.J."/>
            <person name="Zahm M."/>
            <person name="Cabau C."/>
            <person name="Klopp C."/>
            <person name="Thompson A.W."/>
            <person name="Robinson-Rechavi M."/>
            <person name="Braasch I."/>
            <person name="Lecointre G."/>
            <person name="Bobe J."/>
            <person name="Postlethwait J.H."/>
            <person name="Berthelot C."/>
            <person name="Roest Crollius H."/>
            <person name="Guiguen Y."/>
        </authorList>
    </citation>
    <scope>NUCLEOTIDE SEQUENCE</scope>
    <source>
        <tissue evidence="13">Blood</tissue>
    </source>
</reference>
<dbReference type="Proteomes" id="UP001152803">
    <property type="component" value="Unassembled WGS sequence"/>
</dbReference>
<evidence type="ECO:0000313" key="14">
    <source>
        <dbReference type="Proteomes" id="UP001152803"/>
    </source>
</evidence>
<dbReference type="SUPFAM" id="SSF50998">
    <property type="entry name" value="Quinoprotein alcohol dehydrogenase-like"/>
    <property type="match status" value="1"/>
</dbReference>
<dbReference type="InterPro" id="IPR003112">
    <property type="entry name" value="Olfac-like_dom"/>
</dbReference>
<keyword evidence="8" id="KW-0325">Glycoprotein</keyword>
<keyword evidence="7" id="KW-1015">Disulfide bond</keyword>
<evidence type="ECO:0000256" key="4">
    <source>
        <dbReference type="ARBA" id="ARBA00022525"/>
    </source>
</evidence>
<evidence type="ECO:0000313" key="13">
    <source>
        <dbReference type="EMBL" id="KAJ8265599.1"/>
    </source>
</evidence>